<keyword evidence="1" id="KW-0479">Metal-binding</keyword>
<evidence type="ECO:0000256" key="4">
    <source>
        <dbReference type="SAM" id="MobiDB-lite"/>
    </source>
</evidence>
<feature type="domain" description="4Fe-4S ferredoxin-type" evidence="5">
    <location>
        <begin position="65"/>
        <end position="94"/>
    </location>
</feature>
<evidence type="ECO:0000313" key="6">
    <source>
        <dbReference type="EMBL" id="TCO71462.1"/>
    </source>
</evidence>
<name>A0A4R2KGD6_9FIRM</name>
<dbReference type="SUPFAM" id="SSF54862">
    <property type="entry name" value="4Fe-4S ferredoxins"/>
    <property type="match status" value="1"/>
</dbReference>
<organism evidence="6 7">
    <name type="scientific">Marinisporobacter balticus</name>
    <dbReference type="NCBI Taxonomy" id="2018667"/>
    <lineage>
        <taxon>Bacteria</taxon>
        <taxon>Bacillati</taxon>
        <taxon>Bacillota</taxon>
        <taxon>Clostridia</taxon>
        <taxon>Peptostreptococcales</taxon>
        <taxon>Thermotaleaceae</taxon>
        <taxon>Marinisporobacter</taxon>
    </lineage>
</organism>
<evidence type="ECO:0000256" key="1">
    <source>
        <dbReference type="ARBA" id="ARBA00022723"/>
    </source>
</evidence>
<dbReference type="RefSeq" id="WP_132246527.1">
    <property type="nucleotide sequence ID" value="NZ_SLWV01000021.1"/>
</dbReference>
<dbReference type="Gene3D" id="3.30.70.20">
    <property type="match status" value="1"/>
</dbReference>
<comment type="caution">
    <text evidence="6">The sequence shown here is derived from an EMBL/GenBank/DDBJ whole genome shotgun (WGS) entry which is preliminary data.</text>
</comment>
<dbReference type="PROSITE" id="PS51379">
    <property type="entry name" value="4FE4S_FER_2"/>
    <property type="match status" value="1"/>
</dbReference>
<dbReference type="GO" id="GO:0046872">
    <property type="term" value="F:metal ion binding"/>
    <property type="evidence" value="ECO:0007669"/>
    <property type="project" value="UniProtKB-KW"/>
</dbReference>
<evidence type="ECO:0000256" key="2">
    <source>
        <dbReference type="ARBA" id="ARBA00023004"/>
    </source>
</evidence>
<keyword evidence="3" id="KW-0411">Iron-sulfur</keyword>
<dbReference type="Proteomes" id="UP000294919">
    <property type="component" value="Unassembled WGS sequence"/>
</dbReference>
<dbReference type="OrthoDB" id="9801699at2"/>
<keyword evidence="7" id="KW-1185">Reference proteome</keyword>
<protein>
    <submittedName>
        <fullName evidence="6">4Fe-4S binding protein</fullName>
    </submittedName>
</protein>
<sequence>MDNKSLKTVGSPSLEELKNSPSFPREEDFLRGPIAVIECIEEIPCNPCQTACPKGAIFVGKPITNLPKIDFKKCMGCGICVAACPGLAIYIKDLTYSEQEVRISFPFEYLPLPNIGDVVDMVGRKGEEICKGRVTRINNGKANHNTVVISATYPKEYFQEVISMKRL</sequence>
<dbReference type="InterPro" id="IPR017900">
    <property type="entry name" value="4Fe4S_Fe_S_CS"/>
</dbReference>
<proteinExistence type="predicted"/>
<feature type="region of interest" description="Disordered" evidence="4">
    <location>
        <begin position="1"/>
        <end position="21"/>
    </location>
</feature>
<dbReference type="AlphaFoldDB" id="A0A4R2KGD6"/>
<feature type="compositionally biased region" description="Polar residues" evidence="4">
    <location>
        <begin position="1"/>
        <end position="11"/>
    </location>
</feature>
<keyword evidence="2" id="KW-0408">Iron</keyword>
<reference evidence="6 7" key="1">
    <citation type="submission" date="2019-03" db="EMBL/GenBank/DDBJ databases">
        <title>Genomic Encyclopedia of Type Strains, Phase IV (KMG-IV): sequencing the most valuable type-strain genomes for metagenomic binning, comparative biology and taxonomic classification.</title>
        <authorList>
            <person name="Goeker M."/>
        </authorList>
    </citation>
    <scope>NUCLEOTIDE SEQUENCE [LARGE SCALE GENOMIC DNA]</scope>
    <source>
        <strain evidence="6 7">DSM 102940</strain>
    </source>
</reference>
<gene>
    <name evidence="6" type="ORF">EV214_12112</name>
</gene>
<evidence type="ECO:0000313" key="7">
    <source>
        <dbReference type="Proteomes" id="UP000294919"/>
    </source>
</evidence>
<dbReference type="EMBL" id="SLWV01000021">
    <property type="protein sequence ID" value="TCO71462.1"/>
    <property type="molecule type" value="Genomic_DNA"/>
</dbReference>
<accession>A0A4R2KGD6</accession>
<dbReference type="Pfam" id="PF00037">
    <property type="entry name" value="Fer4"/>
    <property type="match status" value="1"/>
</dbReference>
<dbReference type="PROSITE" id="PS00198">
    <property type="entry name" value="4FE4S_FER_1"/>
    <property type="match status" value="1"/>
</dbReference>
<dbReference type="GO" id="GO:0051536">
    <property type="term" value="F:iron-sulfur cluster binding"/>
    <property type="evidence" value="ECO:0007669"/>
    <property type="project" value="UniProtKB-KW"/>
</dbReference>
<evidence type="ECO:0000256" key="3">
    <source>
        <dbReference type="ARBA" id="ARBA00023014"/>
    </source>
</evidence>
<evidence type="ECO:0000259" key="5">
    <source>
        <dbReference type="PROSITE" id="PS51379"/>
    </source>
</evidence>
<dbReference type="InterPro" id="IPR017896">
    <property type="entry name" value="4Fe4S_Fe-S-bd"/>
</dbReference>